<sequence>MISLLRASGRRCCTRTSQAASLTAVNQRVASARYMADDASTDSVAGSATEATTETAGQTAPKISKIRWSPKGTTKIITKKYKWIAKRPENIQVSRDIFIAMSRKMPIVGLETAIYTHGFPKPDNFDLALEMEEMVRANGAVPATIGILNGQIYVGMTKDQLKELTESAGSENTIKISQRDIAYSVGQLGPPMNGGTTIAATIKIAALSGIRVVATGGLGGVHKGGESSMDVSADLAVLGREKINLVTSGMKSFLDTARTLEYLETQGVFVSTFGKRGEKVDIPGFYSRESGHPSPHVVESPEEAGRIAFYSDMLKLDSGNVFFNPIPEEFEIPKSEMDPIIESAVEKSKSITGKDNTPAVLNEILKQTEGRSVAANRQLVLNNAKIGAQLAVHIRKYEDELVDAKMAKKLEGAKKKATVDTLKKSVPRKEQDAQPTSDTSETSTTPGIGGNLVRPSIGATGRNSAGSYPDISGTRSYSTATTSKEESLKRAVFSDADNTKSTRKANLNQSTESTEVRKVANAAGKPVAQFSDTPDTGGILVVGGVGVDYVGTFTHKRLQKASAPGNIKLSVGGVAKNVAATIQQIGEGNTPVRFLTAVGKDSAGLMVLQDLKRIGLSVEDVEVKENSRTAGYMALHERRSGNLALALSDAQIVYNIRPERVVAAIEKYQPEIVCFDLNLHIDTIEALCKTAKANGAIVVCEPTSALKIHKLGALLQKFEPYPNHFIDILAPNELEMRELEKHSIYKAQTEPSWLQQGRQYHDLLSNHYINAINRFIQELNDRLPGSRVVQRPYTDQMAYFMCKGATLLPAIPTVLIKLGAAGVITIRAVEKPDPSDNKAHRAYAYSQQFIDTRINRNIPPMPGQYITTNLFLPIPKVKSQENHILGIAINWTAAEAIHKSVPLNSNGAGDTFLGAFVEGLYAREEYKESSIVASPWLYYKRESMHTLITKGQTAAAATLRSTESHYMAPAAASALMVDDSADEIWGRAAETFGKLEFSQEKDLLEVDQIPEPPKPTQEQLDEEAKERRSISGSQEGMAQDPISIEAASTDKHSQTMTGPDENVQEARNPLTETLHVEKSSTSKKKKKKKKKTERPVIPMPRAERKKLVRLRTAAAKTLRSLETDSKQPTTPSEDTTGTESSPPSGSETSA</sequence>
<keyword evidence="4" id="KW-0378">Hydrolase</keyword>
<keyword evidence="11" id="KW-1185">Reference proteome</keyword>
<evidence type="ECO:0000256" key="2">
    <source>
        <dbReference type="ARBA" id="ARBA00022723"/>
    </source>
</evidence>
<dbReference type="GO" id="GO:0016798">
    <property type="term" value="F:hydrolase activity, acting on glycosyl bonds"/>
    <property type="evidence" value="ECO:0007669"/>
    <property type="project" value="UniProtKB-KW"/>
</dbReference>
<feature type="region of interest" description="Disordered" evidence="8">
    <location>
        <begin position="1003"/>
        <end position="1150"/>
    </location>
</feature>
<dbReference type="Gene3D" id="3.40.1190.20">
    <property type="match status" value="1"/>
</dbReference>
<keyword evidence="2" id="KW-0479">Metal-binding</keyword>
<evidence type="ECO:0000259" key="9">
    <source>
        <dbReference type="Pfam" id="PF00294"/>
    </source>
</evidence>
<evidence type="ECO:0000256" key="1">
    <source>
        <dbReference type="ARBA" id="ARBA00022679"/>
    </source>
</evidence>
<dbReference type="InterPro" id="IPR029056">
    <property type="entry name" value="Ribokinase-like"/>
</dbReference>
<feature type="domain" description="Carbohydrate kinase PfkB" evidence="9">
    <location>
        <begin position="558"/>
        <end position="756"/>
    </location>
</feature>
<organism evidence="10 11">
    <name type="scientific">Orbilia brochopaga</name>
    <dbReference type="NCBI Taxonomy" id="3140254"/>
    <lineage>
        <taxon>Eukaryota</taxon>
        <taxon>Fungi</taxon>
        <taxon>Dikarya</taxon>
        <taxon>Ascomycota</taxon>
        <taxon>Pezizomycotina</taxon>
        <taxon>Orbiliomycetes</taxon>
        <taxon>Orbiliales</taxon>
        <taxon>Orbiliaceae</taxon>
        <taxon>Orbilia</taxon>
    </lineage>
</organism>
<dbReference type="GO" id="GO:0016301">
    <property type="term" value="F:kinase activity"/>
    <property type="evidence" value="ECO:0007669"/>
    <property type="project" value="UniProtKB-KW"/>
</dbReference>
<dbReference type="GO" id="GO:0005737">
    <property type="term" value="C:cytoplasm"/>
    <property type="evidence" value="ECO:0007669"/>
    <property type="project" value="TreeGrafter"/>
</dbReference>
<dbReference type="SUPFAM" id="SSF110581">
    <property type="entry name" value="Indigoidine synthase A-like"/>
    <property type="match status" value="1"/>
</dbReference>
<protein>
    <recommendedName>
        <fullName evidence="9">Carbohydrate kinase PfkB domain-containing protein</fullName>
    </recommendedName>
</protein>
<dbReference type="GO" id="GO:0004730">
    <property type="term" value="F:pseudouridylate synthase activity"/>
    <property type="evidence" value="ECO:0007669"/>
    <property type="project" value="InterPro"/>
</dbReference>
<dbReference type="PANTHER" id="PTHR42909">
    <property type="entry name" value="ZGC:136858"/>
    <property type="match status" value="1"/>
</dbReference>
<gene>
    <name evidence="10" type="ORF">TWF696_000964</name>
</gene>
<evidence type="ECO:0000256" key="3">
    <source>
        <dbReference type="ARBA" id="ARBA00022777"/>
    </source>
</evidence>
<keyword evidence="7" id="KW-0326">Glycosidase</keyword>
<dbReference type="InterPro" id="IPR002173">
    <property type="entry name" value="Carboh/pur_kinase_PfkB_CS"/>
</dbReference>
<dbReference type="Pfam" id="PF04227">
    <property type="entry name" value="Indigoidine_A"/>
    <property type="match status" value="1"/>
</dbReference>
<feature type="region of interest" description="Disordered" evidence="8">
    <location>
        <begin position="413"/>
        <end position="512"/>
    </location>
</feature>
<feature type="compositionally biased region" description="Basic residues" evidence="8">
    <location>
        <begin position="1081"/>
        <end position="1092"/>
    </location>
</feature>
<dbReference type="InterPro" id="IPR022830">
    <property type="entry name" value="Indigdn_synthA-like"/>
</dbReference>
<feature type="compositionally biased region" description="Low complexity" evidence="8">
    <location>
        <begin position="1128"/>
        <end position="1150"/>
    </location>
</feature>
<reference evidence="10 11" key="1">
    <citation type="submission" date="2019-10" db="EMBL/GenBank/DDBJ databases">
        <authorList>
            <person name="Palmer J.M."/>
        </authorList>
    </citation>
    <scope>NUCLEOTIDE SEQUENCE [LARGE SCALE GENOMIC DNA]</scope>
    <source>
        <strain evidence="10 11">TWF696</strain>
    </source>
</reference>
<feature type="compositionally biased region" description="Basic and acidic residues" evidence="8">
    <location>
        <begin position="413"/>
        <end position="432"/>
    </location>
</feature>
<keyword evidence="1" id="KW-0808">Transferase</keyword>
<dbReference type="EMBL" id="JAVHNQ010000001">
    <property type="protein sequence ID" value="KAK6359829.1"/>
    <property type="molecule type" value="Genomic_DNA"/>
</dbReference>
<evidence type="ECO:0000256" key="8">
    <source>
        <dbReference type="SAM" id="MobiDB-lite"/>
    </source>
</evidence>
<accession>A0AAV9VDB1</accession>
<dbReference type="PANTHER" id="PTHR42909:SF1">
    <property type="entry name" value="CARBOHYDRATE KINASE PFKB DOMAIN-CONTAINING PROTEIN"/>
    <property type="match status" value="1"/>
</dbReference>
<evidence type="ECO:0000256" key="5">
    <source>
        <dbReference type="ARBA" id="ARBA00023211"/>
    </source>
</evidence>
<keyword evidence="5" id="KW-0464">Manganese</keyword>
<name>A0AAV9VDB1_9PEZI</name>
<proteinExistence type="predicted"/>
<comment type="caution">
    <text evidence="10">The sequence shown here is derived from an EMBL/GenBank/DDBJ whole genome shotgun (WGS) entry which is preliminary data.</text>
</comment>
<dbReference type="InterPro" id="IPR007342">
    <property type="entry name" value="PsuG"/>
</dbReference>
<evidence type="ECO:0000256" key="6">
    <source>
        <dbReference type="ARBA" id="ARBA00023239"/>
    </source>
</evidence>
<dbReference type="Pfam" id="PF00294">
    <property type="entry name" value="PfkB"/>
    <property type="match status" value="1"/>
</dbReference>
<dbReference type="InterPro" id="IPR011611">
    <property type="entry name" value="PfkB_dom"/>
</dbReference>
<evidence type="ECO:0000256" key="4">
    <source>
        <dbReference type="ARBA" id="ARBA00022801"/>
    </source>
</evidence>
<evidence type="ECO:0000256" key="7">
    <source>
        <dbReference type="ARBA" id="ARBA00023295"/>
    </source>
</evidence>
<dbReference type="SUPFAM" id="SSF53613">
    <property type="entry name" value="Ribokinase-like"/>
    <property type="match status" value="1"/>
</dbReference>
<dbReference type="GO" id="GO:0046872">
    <property type="term" value="F:metal ion binding"/>
    <property type="evidence" value="ECO:0007669"/>
    <property type="project" value="UniProtKB-KW"/>
</dbReference>
<keyword evidence="6" id="KW-0456">Lyase</keyword>
<keyword evidence="3" id="KW-0418">Kinase</keyword>
<feature type="compositionally biased region" description="Low complexity" evidence="8">
    <location>
        <begin position="436"/>
        <end position="445"/>
    </location>
</feature>
<feature type="compositionally biased region" description="Polar residues" evidence="8">
    <location>
        <begin position="473"/>
        <end position="482"/>
    </location>
</feature>
<dbReference type="PROSITE" id="PS00584">
    <property type="entry name" value="PFKB_KINASES_2"/>
    <property type="match status" value="1"/>
</dbReference>
<dbReference type="Proteomes" id="UP001375240">
    <property type="component" value="Unassembled WGS sequence"/>
</dbReference>
<evidence type="ECO:0000313" key="11">
    <source>
        <dbReference type="Proteomes" id="UP001375240"/>
    </source>
</evidence>
<dbReference type="Gene3D" id="3.40.1790.10">
    <property type="entry name" value="Indigoidine synthase domain"/>
    <property type="match status" value="1"/>
</dbReference>
<dbReference type="AlphaFoldDB" id="A0AAV9VDB1"/>
<evidence type="ECO:0000313" key="10">
    <source>
        <dbReference type="EMBL" id="KAK6359829.1"/>
    </source>
</evidence>